<evidence type="ECO:0000313" key="1">
    <source>
        <dbReference type="EMBL" id="KAH9380153.1"/>
    </source>
</evidence>
<name>A0A9J6GZB8_HAELO</name>
<sequence length="66" mass="7290">MGNSVTKDTSPDSAIIGHIPHAVWAHLGEYLGSDHSILDTTIHGTEYRVKFGTARLTDSTKLREKR</sequence>
<dbReference type="AlphaFoldDB" id="A0A9J6GZB8"/>
<dbReference type="VEuPathDB" id="VectorBase:HLOH_060825"/>
<dbReference type="Proteomes" id="UP000821853">
    <property type="component" value="Chromosome 8"/>
</dbReference>
<accession>A0A9J6GZB8</accession>
<gene>
    <name evidence="1" type="ORF">HPB48_002383</name>
</gene>
<protein>
    <submittedName>
        <fullName evidence="1">Uncharacterized protein</fullName>
    </submittedName>
</protein>
<reference evidence="1 2" key="1">
    <citation type="journal article" date="2020" name="Cell">
        <title>Large-Scale Comparative Analyses of Tick Genomes Elucidate Their Genetic Diversity and Vector Capacities.</title>
        <authorList>
            <consortium name="Tick Genome and Microbiome Consortium (TIGMIC)"/>
            <person name="Jia N."/>
            <person name="Wang J."/>
            <person name="Shi W."/>
            <person name="Du L."/>
            <person name="Sun Y."/>
            <person name="Zhan W."/>
            <person name="Jiang J.F."/>
            <person name="Wang Q."/>
            <person name="Zhang B."/>
            <person name="Ji P."/>
            <person name="Bell-Sakyi L."/>
            <person name="Cui X.M."/>
            <person name="Yuan T.T."/>
            <person name="Jiang B.G."/>
            <person name="Yang W.F."/>
            <person name="Lam T.T."/>
            <person name="Chang Q.C."/>
            <person name="Ding S.J."/>
            <person name="Wang X.J."/>
            <person name="Zhu J.G."/>
            <person name="Ruan X.D."/>
            <person name="Zhao L."/>
            <person name="Wei J.T."/>
            <person name="Ye R.Z."/>
            <person name="Que T.C."/>
            <person name="Du C.H."/>
            <person name="Zhou Y.H."/>
            <person name="Cheng J.X."/>
            <person name="Dai P.F."/>
            <person name="Guo W.B."/>
            <person name="Han X.H."/>
            <person name="Huang E.J."/>
            <person name="Li L.F."/>
            <person name="Wei W."/>
            <person name="Gao Y.C."/>
            <person name="Liu J.Z."/>
            <person name="Shao H.Z."/>
            <person name="Wang X."/>
            <person name="Wang C.C."/>
            <person name="Yang T.C."/>
            <person name="Huo Q.B."/>
            <person name="Li W."/>
            <person name="Chen H.Y."/>
            <person name="Chen S.E."/>
            <person name="Zhou L.G."/>
            <person name="Ni X.B."/>
            <person name="Tian J.H."/>
            <person name="Sheng Y."/>
            <person name="Liu T."/>
            <person name="Pan Y.S."/>
            <person name="Xia L.Y."/>
            <person name="Li J."/>
            <person name="Zhao F."/>
            <person name="Cao W.C."/>
        </authorList>
    </citation>
    <scope>NUCLEOTIDE SEQUENCE [LARGE SCALE GENOMIC DNA]</scope>
    <source>
        <strain evidence="1">HaeL-2018</strain>
    </source>
</reference>
<evidence type="ECO:0000313" key="2">
    <source>
        <dbReference type="Proteomes" id="UP000821853"/>
    </source>
</evidence>
<comment type="caution">
    <text evidence="1">The sequence shown here is derived from an EMBL/GenBank/DDBJ whole genome shotgun (WGS) entry which is preliminary data.</text>
</comment>
<organism evidence="1 2">
    <name type="scientific">Haemaphysalis longicornis</name>
    <name type="common">Bush tick</name>
    <dbReference type="NCBI Taxonomy" id="44386"/>
    <lineage>
        <taxon>Eukaryota</taxon>
        <taxon>Metazoa</taxon>
        <taxon>Ecdysozoa</taxon>
        <taxon>Arthropoda</taxon>
        <taxon>Chelicerata</taxon>
        <taxon>Arachnida</taxon>
        <taxon>Acari</taxon>
        <taxon>Parasitiformes</taxon>
        <taxon>Ixodida</taxon>
        <taxon>Ixodoidea</taxon>
        <taxon>Ixodidae</taxon>
        <taxon>Haemaphysalinae</taxon>
        <taxon>Haemaphysalis</taxon>
    </lineage>
</organism>
<keyword evidence="2" id="KW-1185">Reference proteome</keyword>
<dbReference type="EMBL" id="JABSTR010000010">
    <property type="protein sequence ID" value="KAH9380153.1"/>
    <property type="molecule type" value="Genomic_DNA"/>
</dbReference>
<proteinExistence type="predicted"/>